<feature type="non-terminal residue" evidence="1">
    <location>
        <position position="194"/>
    </location>
</feature>
<feature type="non-terminal residue" evidence="1">
    <location>
        <position position="1"/>
    </location>
</feature>
<organism evidence="1">
    <name type="scientific">mine drainage metagenome</name>
    <dbReference type="NCBI Taxonomy" id="410659"/>
    <lineage>
        <taxon>unclassified sequences</taxon>
        <taxon>metagenomes</taxon>
        <taxon>ecological metagenomes</taxon>
    </lineage>
</organism>
<proteinExistence type="predicted"/>
<protein>
    <submittedName>
        <fullName evidence="1">CRISPR-associated protein</fullName>
    </submittedName>
</protein>
<reference evidence="1" key="2">
    <citation type="journal article" date="2014" name="ISME J.">
        <title>Microbial stratification in low pH oxic and suboxic macroscopic growths along an acid mine drainage.</title>
        <authorList>
            <person name="Mendez-Garcia C."/>
            <person name="Mesa V."/>
            <person name="Sprenger R.R."/>
            <person name="Richter M."/>
            <person name="Diez M.S."/>
            <person name="Solano J."/>
            <person name="Bargiela R."/>
            <person name="Golyshina O.V."/>
            <person name="Manteca A."/>
            <person name="Ramos J.L."/>
            <person name="Gallego J.R."/>
            <person name="Llorente I."/>
            <person name="Martins Dos Santos V.A."/>
            <person name="Jensen O.N."/>
            <person name="Pelaez A.I."/>
            <person name="Sanchez J."/>
            <person name="Ferrer M."/>
        </authorList>
    </citation>
    <scope>NUCLEOTIDE SEQUENCE</scope>
</reference>
<dbReference type="AlphaFoldDB" id="T0ZHL3"/>
<evidence type="ECO:0000313" key="1">
    <source>
        <dbReference type="EMBL" id="EQD44168.1"/>
    </source>
</evidence>
<dbReference type="EMBL" id="AUZZ01007002">
    <property type="protein sequence ID" value="EQD44168.1"/>
    <property type="molecule type" value="Genomic_DNA"/>
</dbReference>
<reference evidence="1" key="1">
    <citation type="submission" date="2013-08" db="EMBL/GenBank/DDBJ databases">
        <authorList>
            <person name="Mendez C."/>
            <person name="Richter M."/>
            <person name="Ferrer M."/>
            <person name="Sanchez J."/>
        </authorList>
    </citation>
    <scope>NUCLEOTIDE SEQUENCE</scope>
</reference>
<accession>T0ZHL3</accession>
<sequence>AKKLAKTVPDNVLCALRVNTAELRKQGWNQPPAARKVSYLRPVDALRPCYATPRIEAPNVTTASFILVGKPLPRVEEALRIGELTRMAVMSQAKRLVGEGRIPSIFSGHGMAESNRHRHAFYLPWDSNHDGRIDRVLLHVPDGMSAEQQHVVEQVKKLWNRDGGEWRLVLESIGSPGIARALTESSRVWKSVTP</sequence>
<comment type="caution">
    <text evidence="1">The sequence shown here is derived from an EMBL/GenBank/DDBJ whole genome shotgun (WGS) entry which is preliminary data.</text>
</comment>
<gene>
    <name evidence="1" type="ORF">B2A_09688</name>
</gene>
<name>T0ZHL3_9ZZZZ</name>